<gene>
    <name evidence="2" type="ORF">MOQ_007534</name>
</gene>
<feature type="compositionally biased region" description="Gly residues" evidence="1">
    <location>
        <begin position="277"/>
        <end position="286"/>
    </location>
</feature>
<keyword evidence="3" id="KW-1185">Reference proteome</keyword>
<feature type="compositionally biased region" description="Basic residues" evidence="1">
    <location>
        <begin position="19"/>
        <end position="38"/>
    </location>
</feature>
<feature type="region of interest" description="Disordered" evidence="1">
    <location>
        <begin position="275"/>
        <end position="318"/>
    </location>
</feature>
<feature type="compositionally biased region" description="Polar residues" evidence="1">
    <location>
        <begin position="7"/>
        <end position="18"/>
    </location>
</feature>
<feature type="region of interest" description="Disordered" evidence="1">
    <location>
        <begin position="1"/>
        <end position="80"/>
    </location>
</feature>
<feature type="non-terminal residue" evidence="2">
    <location>
        <position position="318"/>
    </location>
</feature>
<dbReference type="AlphaFoldDB" id="K2N2C8"/>
<accession>K2N2C8</accession>
<proteinExistence type="predicted"/>
<comment type="caution">
    <text evidence="2">The sequence shown here is derived from an EMBL/GenBank/DDBJ whole genome shotgun (WGS) entry which is preliminary data.</text>
</comment>
<name>K2N2C8_TRYCR</name>
<feature type="compositionally biased region" description="Low complexity" evidence="1">
    <location>
        <begin position="59"/>
        <end position="70"/>
    </location>
</feature>
<protein>
    <submittedName>
        <fullName evidence="2">Uncharacterized protein</fullName>
    </submittedName>
</protein>
<evidence type="ECO:0000313" key="3">
    <source>
        <dbReference type="Proteomes" id="UP000007350"/>
    </source>
</evidence>
<dbReference type="EMBL" id="AHKC01015215">
    <property type="protein sequence ID" value="EKF28711.1"/>
    <property type="molecule type" value="Genomic_DNA"/>
</dbReference>
<evidence type="ECO:0000313" key="2">
    <source>
        <dbReference type="EMBL" id="EKF28711.1"/>
    </source>
</evidence>
<reference evidence="2 3" key="1">
    <citation type="journal article" date="2012" name="BMC Genomics">
        <title>Comparative genomic analysis of human infective Trypanosoma cruzi lineages with the bat-restricted subspecies T. cruzi marinkellei.</title>
        <authorList>
            <person name="Franzen O."/>
            <person name="Talavera-Lopez C."/>
            <person name="Ochaya S."/>
            <person name="Butler C.E."/>
            <person name="Messenger L.A."/>
            <person name="Lewis M.D."/>
            <person name="Llewellyn M.S."/>
            <person name="Marinkelle C.J."/>
            <person name="Tyler K.M."/>
            <person name="Miles M.A."/>
            <person name="Andersson B."/>
        </authorList>
    </citation>
    <scope>NUCLEOTIDE SEQUENCE [LARGE SCALE GENOMIC DNA]</scope>
    <source>
        <strain evidence="2 3">B7</strain>
    </source>
</reference>
<evidence type="ECO:0000256" key="1">
    <source>
        <dbReference type="SAM" id="MobiDB-lite"/>
    </source>
</evidence>
<organism evidence="2 3">
    <name type="scientific">Trypanosoma cruzi marinkellei</name>
    <dbReference type="NCBI Taxonomy" id="85056"/>
    <lineage>
        <taxon>Eukaryota</taxon>
        <taxon>Discoba</taxon>
        <taxon>Euglenozoa</taxon>
        <taxon>Kinetoplastea</taxon>
        <taxon>Metakinetoplastina</taxon>
        <taxon>Trypanosomatida</taxon>
        <taxon>Trypanosomatidae</taxon>
        <taxon>Trypanosoma</taxon>
        <taxon>Schizotrypanum</taxon>
    </lineage>
</organism>
<dbReference type="Proteomes" id="UP000007350">
    <property type="component" value="Unassembled WGS sequence"/>
</dbReference>
<sequence>MHRTPHTTHGTHSPATTPTHRRRRRSKQERRTRPHRTYIRREQSVVPATLTEGTRTHEGGAAAHTATQEQSKNERKVRSPHTTWIFEPREAQPIFIKKRLVMLFLPRAVTIKSEYRKGCPYKSEKCAVANGPPRGLSCPRQSQSQFPTTRIFPQWMRRTFPWSVGVSAARGVCDEAAAKGPGPSRVPAVVLPVCPACWHAWRFRWRPARKAPVRKTVAPLRHPRVSPYPNIGTPGRARRACVLILWTERRTLLQVGQDDVNPLLAGRQGVAVLTSGRGSGGGGGGPVSSVRQGRHHRHRGFTCDLQGARRPAEKRAGV</sequence>